<dbReference type="GO" id="GO:1990904">
    <property type="term" value="C:ribonucleoprotein complex"/>
    <property type="evidence" value="ECO:0007669"/>
    <property type="project" value="UniProtKB-KW"/>
</dbReference>
<proteinExistence type="predicted"/>
<dbReference type="EMBL" id="VEPZ02000780">
    <property type="protein sequence ID" value="KAE8719846.1"/>
    <property type="molecule type" value="Genomic_DNA"/>
</dbReference>
<evidence type="ECO:0000313" key="1">
    <source>
        <dbReference type="EMBL" id="KAE8719846.1"/>
    </source>
</evidence>
<dbReference type="PANTHER" id="PTHR34049">
    <property type="entry name" value="F-BOX PROTEIN SKIP27"/>
    <property type="match status" value="1"/>
</dbReference>
<protein>
    <submittedName>
        <fullName evidence="1">Heteroproteinous nuclear ribonucleoprotein U-like protein 1</fullName>
    </submittedName>
</protein>
<accession>A0A6A3BSM9</accession>
<keyword evidence="2" id="KW-1185">Reference proteome</keyword>
<organism evidence="1 2">
    <name type="scientific">Hibiscus syriacus</name>
    <name type="common">Rose of Sharon</name>
    <dbReference type="NCBI Taxonomy" id="106335"/>
    <lineage>
        <taxon>Eukaryota</taxon>
        <taxon>Viridiplantae</taxon>
        <taxon>Streptophyta</taxon>
        <taxon>Embryophyta</taxon>
        <taxon>Tracheophyta</taxon>
        <taxon>Spermatophyta</taxon>
        <taxon>Magnoliopsida</taxon>
        <taxon>eudicotyledons</taxon>
        <taxon>Gunneridae</taxon>
        <taxon>Pentapetalae</taxon>
        <taxon>rosids</taxon>
        <taxon>malvids</taxon>
        <taxon>Malvales</taxon>
        <taxon>Malvaceae</taxon>
        <taxon>Malvoideae</taxon>
        <taxon>Hibiscus</taxon>
    </lineage>
</organism>
<dbReference type="AlphaFoldDB" id="A0A6A3BSM9"/>
<name>A0A6A3BSM9_HIBSY</name>
<evidence type="ECO:0000313" key="2">
    <source>
        <dbReference type="Proteomes" id="UP000436088"/>
    </source>
</evidence>
<dbReference type="InterPro" id="IPR045286">
    <property type="entry name" value="FBS1-like"/>
</dbReference>
<reference evidence="1" key="1">
    <citation type="submission" date="2019-09" db="EMBL/GenBank/DDBJ databases">
        <title>Draft genome information of white flower Hibiscus syriacus.</title>
        <authorList>
            <person name="Kim Y.-M."/>
        </authorList>
    </citation>
    <scope>NUCLEOTIDE SEQUENCE [LARGE SCALE GENOMIC DNA]</scope>
    <source>
        <strain evidence="1">YM2019G1</strain>
    </source>
</reference>
<comment type="caution">
    <text evidence="1">The sequence shown here is derived from an EMBL/GenBank/DDBJ whole genome shotgun (WGS) entry which is preliminary data.</text>
</comment>
<dbReference type="Proteomes" id="UP000436088">
    <property type="component" value="Unassembled WGS sequence"/>
</dbReference>
<dbReference type="PANTHER" id="PTHR34049:SF1">
    <property type="entry name" value="F-BOX PROTEIN SKIP27"/>
    <property type="match status" value="1"/>
</dbReference>
<sequence>MESSSYRLCRRSSLKLDHVTMDEEEDLGFGFVRYSHGLGRKRVGSFPLDTSTALKRQCSERTMMIDDYNRKAAIESLPQDVLTVIAKKLHFAYSTPTKVKAFRTLLDSEFDGVEAPNAPMQWRTHRSIDKKKLADISISLFA</sequence>
<gene>
    <name evidence="1" type="ORF">F3Y22_tig00109925pilonHSYRG00035</name>
</gene>